<reference evidence="3 4" key="1">
    <citation type="journal article" date="2023" name="Plants (Basel)">
        <title>Bridging the Gap: Combining Genomics and Transcriptomics Approaches to Understand Stylosanthes scabra, an Orphan Legume from the Brazilian Caatinga.</title>
        <authorList>
            <person name="Ferreira-Neto J.R.C."/>
            <person name="da Silva M.D."/>
            <person name="Binneck E."/>
            <person name="de Melo N.F."/>
            <person name="da Silva R.H."/>
            <person name="de Melo A.L.T.M."/>
            <person name="Pandolfi V."/>
            <person name="Bustamante F.O."/>
            <person name="Brasileiro-Vidal A.C."/>
            <person name="Benko-Iseppon A.M."/>
        </authorList>
    </citation>
    <scope>NUCLEOTIDE SEQUENCE [LARGE SCALE GENOMIC DNA]</scope>
    <source>
        <tissue evidence="3">Leaves</tissue>
    </source>
</reference>
<feature type="region of interest" description="Disordered" evidence="1">
    <location>
        <begin position="238"/>
        <end position="267"/>
    </location>
</feature>
<accession>A0ABU6X9D3</accession>
<evidence type="ECO:0000259" key="2">
    <source>
        <dbReference type="Pfam" id="PF03108"/>
    </source>
</evidence>
<organism evidence="3 4">
    <name type="scientific">Stylosanthes scabra</name>
    <dbReference type="NCBI Taxonomy" id="79078"/>
    <lineage>
        <taxon>Eukaryota</taxon>
        <taxon>Viridiplantae</taxon>
        <taxon>Streptophyta</taxon>
        <taxon>Embryophyta</taxon>
        <taxon>Tracheophyta</taxon>
        <taxon>Spermatophyta</taxon>
        <taxon>Magnoliopsida</taxon>
        <taxon>eudicotyledons</taxon>
        <taxon>Gunneridae</taxon>
        <taxon>Pentapetalae</taxon>
        <taxon>rosids</taxon>
        <taxon>fabids</taxon>
        <taxon>Fabales</taxon>
        <taxon>Fabaceae</taxon>
        <taxon>Papilionoideae</taxon>
        <taxon>50 kb inversion clade</taxon>
        <taxon>dalbergioids sensu lato</taxon>
        <taxon>Dalbergieae</taxon>
        <taxon>Pterocarpus clade</taxon>
        <taxon>Stylosanthes</taxon>
    </lineage>
</organism>
<feature type="domain" description="Transposase MuDR plant" evidence="2">
    <location>
        <begin position="325"/>
        <end position="382"/>
    </location>
</feature>
<sequence length="387" mass="43389">MGSDRDGIWFRSPTPVVLQMYPVITLEELKLVILRNMGLGAVGTSLVRRVVDACASLMVLDLNFMRDLRPKWRYDRVLATPRRGLSPLTTLRCGKGSKAGQEQDRAISTLQREASVNQGPSHALAWLQRDHHFKAQGTINREGDQGDRRSINPRGTILYSLSYYLIRSGALAGGSSKVRKDFGHQLHIVFLTYGTREVMELLTEMQSMPEVVGGSSSSNGVIPCSHIHCPGPKVPMPMDGNSGDSDEEFVPDIEESSESSDGSEFVPESQSRRGFLFPAPAPIPDLLSVNSHFHTLHLEDMDEEPMEGFGGGGDYYDVDGGEEFRVRHRFSKREAVHLGVKNYNIRWASEYRVVESDQYKYVCRCKRGEGGCPWYIRVSLRTNLGYW</sequence>
<dbReference type="Proteomes" id="UP001341840">
    <property type="component" value="Unassembled WGS sequence"/>
</dbReference>
<protein>
    <recommendedName>
        <fullName evidence="2">Transposase MuDR plant domain-containing protein</fullName>
    </recommendedName>
</protein>
<evidence type="ECO:0000256" key="1">
    <source>
        <dbReference type="SAM" id="MobiDB-lite"/>
    </source>
</evidence>
<keyword evidence="4" id="KW-1185">Reference proteome</keyword>
<evidence type="ECO:0000313" key="4">
    <source>
        <dbReference type="Proteomes" id="UP001341840"/>
    </source>
</evidence>
<dbReference type="EMBL" id="JASCZI010211551">
    <property type="protein sequence ID" value="MED6194277.1"/>
    <property type="molecule type" value="Genomic_DNA"/>
</dbReference>
<feature type="compositionally biased region" description="Acidic residues" evidence="1">
    <location>
        <begin position="244"/>
        <end position="258"/>
    </location>
</feature>
<dbReference type="Pfam" id="PF03108">
    <property type="entry name" value="DBD_Tnp_Mut"/>
    <property type="match status" value="1"/>
</dbReference>
<evidence type="ECO:0000313" key="3">
    <source>
        <dbReference type="EMBL" id="MED6194277.1"/>
    </source>
</evidence>
<comment type="caution">
    <text evidence="3">The sequence shown here is derived from an EMBL/GenBank/DDBJ whole genome shotgun (WGS) entry which is preliminary data.</text>
</comment>
<proteinExistence type="predicted"/>
<dbReference type="InterPro" id="IPR004332">
    <property type="entry name" value="Transposase_MuDR"/>
</dbReference>
<name>A0ABU6X9D3_9FABA</name>
<gene>
    <name evidence="3" type="ORF">PIB30_026929</name>
</gene>